<name>A0ABU0GKZ5_9CELL</name>
<keyword evidence="7" id="KW-1185">Reference proteome</keyword>
<dbReference type="RefSeq" id="WP_070319315.1">
    <property type="nucleotide sequence ID" value="NZ_JAUSVM010000001.1"/>
</dbReference>
<feature type="domain" description="HTH tetR-type" evidence="5">
    <location>
        <begin position="18"/>
        <end position="78"/>
    </location>
</feature>
<evidence type="ECO:0000256" key="4">
    <source>
        <dbReference type="PROSITE-ProRule" id="PRU00335"/>
    </source>
</evidence>
<evidence type="ECO:0000256" key="2">
    <source>
        <dbReference type="ARBA" id="ARBA00023125"/>
    </source>
</evidence>
<reference evidence="6 7" key="1">
    <citation type="submission" date="2023-07" db="EMBL/GenBank/DDBJ databases">
        <title>Sequencing the genomes of 1000 actinobacteria strains.</title>
        <authorList>
            <person name="Klenk H.-P."/>
        </authorList>
    </citation>
    <scope>NUCLEOTIDE SEQUENCE [LARGE SCALE GENOMIC DNA]</scope>
    <source>
        <strain evidence="6 7">DSM 14785</strain>
    </source>
</reference>
<dbReference type="Pfam" id="PF00440">
    <property type="entry name" value="TetR_N"/>
    <property type="match status" value="1"/>
</dbReference>
<evidence type="ECO:0000256" key="1">
    <source>
        <dbReference type="ARBA" id="ARBA00023015"/>
    </source>
</evidence>
<proteinExistence type="predicted"/>
<evidence type="ECO:0000259" key="5">
    <source>
        <dbReference type="PROSITE" id="PS50977"/>
    </source>
</evidence>
<dbReference type="PRINTS" id="PR00455">
    <property type="entry name" value="HTHTETR"/>
</dbReference>
<comment type="caution">
    <text evidence="6">The sequence shown here is derived from an EMBL/GenBank/DDBJ whole genome shotgun (WGS) entry which is preliminary data.</text>
</comment>
<dbReference type="InterPro" id="IPR009057">
    <property type="entry name" value="Homeodomain-like_sf"/>
</dbReference>
<keyword evidence="2 4" id="KW-0238">DNA-binding</keyword>
<dbReference type="PANTHER" id="PTHR30055">
    <property type="entry name" value="HTH-TYPE TRANSCRIPTIONAL REGULATOR RUTR"/>
    <property type="match status" value="1"/>
</dbReference>
<dbReference type="EMBL" id="JAUSVM010000001">
    <property type="protein sequence ID" value="MDQ0426033.1"/>
    <property type="molecule type" value="Genomic_DNA"/>
</dbReference>
<dbReference type="InterPro" id="IPR004111">
    <property type="entry name" value="Repressor_TetR_C"/>
</dbReference>
<sequence length="226" mass="24042">MPTPPEPASRRERPAKPALSRQAILDATLALVRERGVDRVSLRDVARAVATGPASLYAYFDSRETLLEHALDHVYGTVALVDPEPHGWRAALAGTVVGTVEALERHPGLAAVALGTIPTLPGALRLAEHELDLLRRGGVPDDRAALAIDLIAQFAAATAVERTSRGVPGGRGADPRRAHDVYADVDPDRFPHVHRLAGALTGPDERARRDFAIDVILAGLDATAAR</sequence>
<keyword evidence="1" id="KW-0805">Transcription regulation</keyword>
<accession>A0ABU0GKZ5</accession>
<feature type="DNA-binding region" description="H-T-H motif" evidence="4">
    <location>
        <begin position="41"/>
        <end position="60"/>
    </location>
</feature>
<evidence type="ECO:0000256" key="3">
    <source>
        <dbReference type="ARBA" id="ARBA00023163"/>
    </source>
</evidence>
<dbReference type="SUPFAM" id="SSF48498">
    <property type="entry name" value="Tetracyclin repressor-like, C-terminal domain"/>
    <property type="match status" value="1"/>
</dbReference>
<dbReference type="PROSITE" id="PS50977">
    <property type="entry name" value="HTH_TETR_2"/>
    <property type="match status" value="1"/>
</dbReference>
<dbReference type="SUPFAM" id="SSF46689">
    <property type="entry name" value="Homeodomain-like"/>
    <property type="match status" value="1"/>
</dbReference>
<dbReference type="Gene3D" id="1.10.357.10">
    <property type="entry name" value="Tetracycline Repressor, domain 2"/>
    <property type="match status" value="1"/>
</dbReference>
<dbReference type="Pfam" id="PF02909">
    <property type="entry name" value="TetR_C_1"/>
    <property type="match status" value="1"/>
</dbReference>
<evidence type="ECO:0000313" key="6">
    <source>
        <dbReference type="EMBL" id="MDQ0426033.1"/>
    </source>
</evidence>
<dbReference type="InterPro" id="IPR001647">
    <property type="entry name" value="HTH_TetR"/>
</dbReference>
<keyword evidence="3" id="KW-0804">Transcription</keyword>
<protein>
    <submittedName>
        <fullName evidence="6">AcrR family transcriptional regulator</fullName>
    </submittedName>
</protein>
<dbReference type="PANTHER" id="PTHR30055:SF151">
    <property type="entry name" value="TRANSCRIPTIONAL REGULATORY PROTEIN"/>
    <property type="match status" value="1"/>
</dbReference>
<evidence type="ECO:0000313" key="7">
    <source>
        <dbReference type="Proteomes" id="UP001240250"/>
    </source>
</evidence>
<dbReference type="Proteomes" id="UP001240250">
    <property type="component" value="Unassembled WGS sequence"/>
</dbReference>
<dbReference type="InterPro" id="IPR050109">
    <property type="entry name" value="HTH-type_TetR-like_transc_reg"/>
</dbReference>
<dbReference type="InterPro" id="IPR036271">
    <property type="entry name" value="Tet_transcr_reg_TetR-rel_C_sf"/>
</dbReference>
<gene>
    <name evidence="6" type="ORF">JO380_002414</name>
</gene>
<organism evidence="6 7">
    <name type="scientific">Cellulomonas iranensis</name>
    <dbReference type="NCBI Taxonomy" id="76862"/>
    <lineage>
        <taxon>Bacteria</taxon>
        <taxon>Bacillati</taxon>
        <taxon>Actinomycetota</taxon>
        <taxon>Actinomycetes</taxon>
        <taxon>Micrococcales</taxon>
        <taxon>Cellulomonadaceae</taxon>
        <taxon>Cellulomonas</taxon>
    </lineage>
</organism>